<gene>
    <name evidence="2" type="ORF">QJS10_CPB17g00925</name>
</gene>
<dbReference type="AlphaFoldDB" id="A0AAV9CWV7"/>
<evidence type="ECO:0000256" key="1">
    <source>
        <dbReference type="SAM" id="MobiDB-lite"/>
    </source>
</evidence>
<evidence type="ECO:0000313" key="3">
    <source>
        <dbReference type="Proteomes" id="UP001180020"/>
    </source>
</evidence>
<sequence length="120" mass="14185">MLQRMSKTKRRARSHAPAGAEDEVDAERRRSYYSPAETNPPVLRRRIPPVHRRVPWFRVEKLHRLVLREPRRVVKEPPLVLPSPPISDEESNPCQSRFSVMRLWISAVQYYMEFPDPAND</sequence>
<protein>
    <submittedName>
        <fullName evidence="2">Uncharacterized protein</fullName>
    </submittedName>
</protein>
<organism evidence="2 3">
    <name type="scientific">Acorus calamus</name>
    <name type="common">Sweet flag</name>
    <dbReference type="NCBI Taxonomy" id="4465"/>
    <lineage>
        <taxon>Eukaryota</taxon>
        <taxon>Viridiplantae</taxon>
        <taxon>Streptophyta</taxon>
        <taxon>Embryophyta</taxon>
        <taxon>Tracheophyta</taxon>
        <taxon>Spermatophyta</taxon>
        <taxon>Magnoliopsida</taxon>
        <taxon>Liliopsida</taxon>
        <taxon>Acoraceae</taxon>
        <taxon>Acorus</taxon>
    </lineage>
</organism>
<reference evidence="2" key="2">
    <citation type="submission" date="2023-06" db="EMBL/GenBank/DDBJ databases">
        <authorList>
            <person name="Ma L."/>
            <person name="Liu K.-W."/>
            <person name="Li Z."/>
            <person name="Hsiao Y.-Y."/>
            <person name="Qi Y."/>
            <person name="Fu T."/>
            <person name="Tang G."/>
            <person name="Zhang D."/>
            <person name="Sun W.-H."/>
            <person name="Liu D.-K."/>
            <person name="Li Y."/>
            <person name="Chen G.-Z."/>
            <person name="Liu X.-D."/>
            <person name="Liao X.-Y."/>
            <person name="Jiang Y.-T."/>
            <person name="Yu X."/>
            <person name="Hao Y."/>
            <person name="Huang J."/>
            <person name="Zhao X.-W."/>
            <person name="Ke S."/>
            <person name="Chen Y.-Y."/>
            <person name="Wu W.-L."/>
            <person name="Hsu J.-L."/>
            <person name="Lin Y.-F."/>
            <person name="Huang M.-D."/>
            <person name="Li C.-Y."/>
            <person name="Huang L."/>
            <person name="Wang Z.-W."/>
            <person name="Zhao X."/>
            <person name="Zhong W.-Y."/>
            <person name="Peng D.-H."/>
            <person name="Ahmad S."/>
            <person name="Lan S."/>
            <person name="Zhang J.-S."/>
            <person name="Tsai W.-C."/>
            <person name="Van De Peer Y."/>
            <person name="Liu Z.-J."/>
        </authorList>
    </citation>
    <scope>NUCLEOTIDE SEQUENCE</scope>
    <source>
        <strain evidence="2">CP</strain>
        <tissue evidence="2">Leaves</tissue>
    </source>
</reference>
<evidence type="ECO:0000313" key="2">
    <source>
        <dbReference type="EMBL" id="KAK1293427.1"/>
    </source>
</evidence>
<feature type="region of interest" description="Disordered" evidence="1">
    <location>
        <begin position="1"/>
        <end position="43"/>
    </location>
</feature>
<proteinExistence type="predicted"/>
<dbReference type="Proteomes" id="UP001180020">
    <property type="component" value="Unassembled WGS sequence"/>
</dbReference>
<comment type="caution">
    <text evidence="2">The sequence shown here is derived from an EMBL/GenBank/DDBJ whole genome shotgun (WGS) entry which is preliminary data.</text>
</comment>
<accession>A0AAV9CWV7</accession>
<feature type="compositionally biased region" description="Basic residues" evidence="1">
    <location>
        <begin position="1"/>
        <end position="14"/>
    </location>
</feature>
<dbReference type="EMBL" id="JAUJYO010000017">
    <property type="protein sequence ID" value="KAK1293427.1"/>
    <property type="molecule type" value="Genomic_DNA"/>
</dbReference>
<reference evidence="2" key="1">
    <citation type="journal article" date="2023" name="Nat. Commun.">
        <title>Diploid and tetraploid genomes of Acorus and the evolution of monocots.</title>
        <authorList>
            <person name="Ma L."/>
            <person name="Liu K.W."/>
            <person name="Li Z."/>
            <person name="Hsiao Y.Y."/>
            <person name="Qi Y."/>
            <person name="Fu T."/>
            <person name="Tang G.D."/>
            <person name="Zhang D."/>
            <person name="Sun W.H."/>
            <person name="Liu D.K."/>
            <person name="Li Y."/>
            <person name="Chen G.Z."/>
            <person name="Liu X.D."/>
            <person name="Liao X.Y."/>
            <person name="Jiang Y.T."/>
            <person name="Yu X."/>
            <person name="Hao Y."/>
            <person name="Huang J."/>
            <person name="Zhao X.W."/>
            <person name="Ke S."/>
            <person name="Chen Y.Y."/>
            <person name="Wu W.L."/>
            <person name="Hsu J.L."/>
            <person name="Lin Y.F."/>
            <person name="Huang M.D."/>
            <person name="Li C.Y."/>
            <person name="Huang L."/>
            <person name="Wang Z.W."/>
            <person name="Zhao X."/>
            <person name="Zhong W.Y."/>
            <person name="Peng D.H."/>
            <person name="Ahmad S."/>
            <person name="Lan S."/>
            <person name="Zhang J.S."/>
            <person name="Tsai W.C."/>
            <person name="Van de Peer Y."/>
            <person name="Liu Z.J."/>
        </authorList>
    </citation>
    <scope>NUCLEOTIDE SEQUENCE</scope>
    <source>
        <strain evidence="2">CP</strain>
    </source>
</reference>
<keyword evidence="3" id="KW-1185">Reference proteome</keyword>
<name>A0AAV9CWV7_ACOCL</name>